<dbReference type="InterPro" id="IPR049489">
    <property type="entry name" value="FabD-like_helical_ins"/>
</dbReference>
<dbReference type="NCBIfam" id="TIGR02814">
    <property type="entry name" value="pfaD_fam"/>
    <property type="match status" value="1"/>
</dbReference>
<organism evidence="2 3">
    <name type="scientific">Allokutzneria multivorans</name>
    <dbReference type="NCBI Taxonomy" id="1142134"/>
    <lineage>
        <taxon>Bacteria</taxon>
        <taxon>Bacillati</taxon>
        <taxon>Actinomycetota</taxon>
        <taxon>Actinomycetes</taxon>
        <taxon>Pseudonocardiales</taxon>
        <taxon>Pseudonocardiaceae</taxon>
        <taxon>Allokutzneria</taxon>
    </lineage>
</organism>
<evidence type="ECO:0000313" key="2">
    <source>
        <dbReference type="EMBL" id="GAA4022298.1"/>
    </source>
</evidence>
<dbReference type="EMBL" id="BAABAL010000018">
    <property type="protein sequence ID" value="GAA4022298.1"/>
    <property type="molecule type" value="Genomic_DNA"/>
</dbReference>
<name>A0ABP7T7T0_9PSEU</name>
<dbReference type="SUPFAM" id="SSF51412">
    <property type="entry name" value="Inosine monophosphate dehydrogenase (IMPDH)"/>
    <property type="match status" value="1"/>
</dbReference>
<protein>
    <submittedName>
        <fullName evidence="2">PfaD family polyunsaturated fatty acid/polyketide biosynthesis protein</fullName>
    </submittedName>
</protein>
<dbReference type="PANTHER" id="PTHR32332:SF20">
    <property type="entry name" value="2-NITROPROPANE DIOXYGENASE-LIKE PROTEIN"/>
    <property type="match status" value="1"/>
</dbReference>
<evidence type="ECO:0000259" key="1">
    <source>
        <dbReference type="Pfam" id="PF21607"/>
    </source>
</evidence>
<dbReference type="Pfam" id="PF21607">
    <property type="entry name" value="FabD_helical_ins"/>
    <property type="match status" value="1"/>
</dbReference>
<evidence type="ECO:0000313" key="3">
    <source>
        <dbReference type="Proteomes" id="UP001501747"/>
    </source>
</evidence>
<keyword evidence="3" id="KW-1185">Reference proteome</keyword>
<sequence>MGGGMSVLAFSADSVAECARRIRERVHLVSGVLAGNDEIGLVVGEVKPGSVVVGTLPPLYPEWLGDRSFCTAHGTRYPYAAGEMGHGVATTAMVIALARAELLGFFGTAGLPLSTVERAVRELSASVGGRPNWGVNLAADPANEDAVVDLLLANGVPCVSVSGFRELTPAVVRCSAVGLIRDPEGRIQRRTNLFVKVNSPELAERFLSPAPQRVLRELVHSGQITAEEAELAALVPVAEDITASSGSARPLMSLLPAILALRDELAARHDYPRPVRVGAAGGIGTPQSVAAAFTLGADYVVTGSVNQAAVESGLSEAGKRLLADADLADTGLAPRSDGFERGEQAQVLLKGTEFAARASKLHKLYRDHQSLEEIPSGEFSSLEREILGRPVASVLAELPAVSDARQRMAMVFRWYLDRSALWAVHGDPGRAADYQLRCGPAMGAFNRWTAGTFLAEPHNRSVVQIALNLLEGAAVVTRAQQLRGYGVPVPTSSFAFPPRELP</sequence>
<dbReference type="InterPro" id="IPR013785">
    <property type="entry name" value="Aldolase_TIM"/>
</dbReference>
<dbReference type="Proteomes" id="UP001501747">
    <property type="component" value="Unassembled WGS sequence"/>
</dbReference>
<gene>
    <name evidence="2" type="ORF">GCM10022247_53150</name>
</gene>
<comment type="caution">
    <text evidence="2">The sequence shown here is derived from an EMBL/GenBank/DDBJ whole genome shotgun (WGS) entry which is preliminary data.</text>
</comment>
<dbReference type="PANTHER" id="PTHR32332">
    <property type="entry name" value="2-NITROPROPANE DIOXYGENASE"/>
    <property type="match status" value="1"/>
</dbReference>
<dbReference type="Gene3D" id="3.20.20.70">
    <property type="entry name" value="Aldolase class I"/>
    <property type="match status" value="1"/>
</dbReference>
<proteinExistence type="predicted"/>
<reference evidence="3" key="1">
    <citation type="journal article" date="2019" name="Int. J. Syst. Evol. Microbiol.">
        <title>The Global Catalogue of Microorganisms (GCM) 10K type strain sequencing project: providing services to taxonomists for standard genome sequencing and annotation.</title>
        <authorList>
            <consortium name="The Broad Institute Genomics Platform"/>
            <consortium name="The Broad Institute Genome Sequencing Center for Infectious Disease"/>
            <person name="Wu L."/>
            <person name="Ma J."/>
        </authorList>
    </citation>
    <scope>NUCLEOTIDE SEQUENCE [LARGE SCALE GENOMIC DNA]</scope>
    <source>
        <strain evidence="3">JCM 17342</strain>
    </source>
</reference>
<dbReference type="InterPro" id="IPR014179">
    <property type="entry name" value="PfaD-like_TIM-barrel"/>
</dbReference>
<feature type="domain" description="[Acyl-carrier-protein] S-malonyltransferase-like inserted helical" evidence="1">
    <location>
        <begin position="368"/>
        <end position="434"/>
    </location>
</feature>
<accession>A0ABP7T7T0</accession>